<gene>
    <name evidence="4" type="ORF">MSAN_02498700</name>
</gene>
<protein>
    <submittedName>
        <fullName evidence="4">CBM1 domain-containing protein</fullName>
    </submittedName>
</protein>
<feature type="domain" description="CBM1" evidence="3">
    <location>
        <begin position="21"/>
        <end position="57"/>
    </location>
</feature>
<dbReference type="CDD" id="cd01846">
    <property type="entry name" value="fatty_acyltransferase_like"/>
    <property type="match status" value="1"/>
</dbReference>
<accession>A0A8H6WR81</accession>
<dbReference type="Gene3D" id="3.40.50.1110">
    <property type="entry name" value="SGNH hydrolase"/>
    <property type="match status" value="1"/>
</dbReference>
<evidence type="ECO:0000313" key="4">
    <source>
        <dbReference type="EMBL" id="KAF7326792.1"/>
    </source>
</evidence>
<dbReference type="Pfam" id="PF00657">
    <property type="entry name" value="Lipase_GDSL"/>
    <property type="match status" value="1"/>
</dbReference>
<comment type="caution">
    <text evidence="4">The sequence shown here is derived from an EMBL/GenBank/DDBJ whole genome shotgun (WGS) entry which is preliminary data.</text>
</comment>
<dbReference type="Proteomes" id="UP000623467">
    <property type="component" value="Unassembled WGS sequence"/>
</dbReference>
<evidence type="ECO:0000313" key="5">
    <source>
        <dbReference type="Proteomes" id="UP000623467"/>
    </source>
</evidence>
<dbReference type="GO" id="GO:0030248">
    <property type="term" value="F:cellulose binding"/>
    <property type="evidence" value="ECO:0007669"/>
    <property type="project" value="InterPro"/>
</dbReference>
<dbReference type="InterPro" id="IPR001087">
    <property type="entry name" value="GDSL"/>
</dbReference>
<dbReference type="GO" id="GO:0005576">
    <property type="term" value="C:extracellular region"/>
    <property type="evidence" value="ECO:0007669"/>
    <property type="project" value="InterPro"/>
</dbReference>
<dbReference type="GO" id="GO:0016788">
    <property type="term" value="F:hydrolase activity, acting on ester bonds"/>
    <property type="evidence" value="ECO:0007669"/>
    <property type="project" value="InterPro"/>
</dbReference>
<dbReference type="InterPro" id="IPR036514">
    <property type="entry name" value="SGNH_hydro_sf"/>
</dbReference>
<keyword evidence="5" id="KW-1185">Reference proteome</keyword>
<keyword evidence="1 2" id="KW-0732">Signal</keyword>
<reference evidence="4" key="1">
    <citation type="submission" date="2020-05" db="EMBL/GenBank/DDBJ databases">
        <title>Mycena genomes resolve the evolution of fungal bioluminescence.</title>
        <authorList>
            <person name="Tsai I.J."/>
        </authorList>
    </citation>
    <scope>NUCLEOTIDE SEQUENCE</scope>
    <source>
        <strain evidence="4">160909Yilan</strain>
    </source>
</reference>
<dbReference type="SMART" id="SM00236">
    <property type="entry name" value="fCBD"/>
    <property type="match status" value="1"/>
</dbReference>
<evidence type="ECO:0000259" key="3">
    <source>
        <dbReference type="PROSITE" id="PS51164"/>
    </source>
</evidence>
<dbReference type="EMBL" id="JACAZH010000093">
    <property type="protein sequence ID" value="KAF7326792.1"/>
    <property type="molecule type" value="Genomic_DNA"/>
</dbReference>
<dbReference type="PANTHER" id="PTHR45642:SF139">
    <property type="entry name" value="SGNH HYDROLASE-TYPE ESTERASE DOMAIN-CONTAINING PROTEIN"/>
    <property type="match status" value="1"/>
</dbReference>
<dbReference type="GO" id="GO:0005975">
    <property type="term" value="P:carbohydrate metabolic process"/>
    <property type="evidence" value="ECO:0007669"/>
    <property type="project" value="InterPro"/>
</dbReference>
<dbReference type="InterPro" id="IPR050592">
    <property type="entry name" value="GDSL_lipolytic_enzyme"/>
</dbReference>
<feature type="signal peptide" evidence="2">
    <location>
        <begin position="1"/>
        <end position="19"/>
    </location>
</feature>
<dbReference type="Pfam" id="PF00734">
    <property type="entry name" value="CBM_1"/>
    <property type="match status" value="1"/>
</dbReference>
<dbReference type="PROSITE" id="PS00562">
    <property type="entry name" value="CBM1_1"/>
    <property type="match status" value="1"/>
</dbReference>
<feature type="chain" id="PRO_5034003350" evidence="2">
    <location>
        <begin position="20"/>
        <end position="375"/>
    </location>
</feature>
<evidence type="ECO:0000256" key="1">
    <source>
        <dbReference type="ARBA" id="ARBA00022729"/>
    </source>
</evidence>
<dbReference type="InterPro" id="IPR035971">
    <property type="entry name" value="CBD_sf"/>
</dbReference>
<dbReference type="SUPFAM" id="SSF57180">
    <property type="entry name" value="Cellulose-binding domain"/>
    <property type="match status" value="1"/>
</dbReference>
<evidence type="ECO:0000256" key="2">
    <source>
        <dbReference type="SAM" id="SignalP"/>
    </source>
</evidence>
<name>A0A8H6WR81_9AGAR</name>
<dbReference type="PROSITE" id="PS51164">
    <property type="entry name" value="CBM1_2"/>
    <property type="match status" value="1"/>
</dbReference>
<dbReference type="AlphaFoldDB" id="A0A8H6WR81"/>
<dbReference type="PANTHER" id="PTHR45642">
    <property type="entry name" value="GDSL ESTERASE/LIPASE EXL3"/>
    <property type="match status" value="1"/>
</dbReference>
<dbReference type="OrthoDB" id="1600564at2759"/>
<proteinExistence type="predicted"/>
<dbReference type="InterPro" id="IPR000254">
    <property type="entry name" value="CBD"/>
</dbReference>
<sequence>MASLLSLLTIALSTSYAAAQTTVPLYGQCGGLGYTGSTVCVSGSFCNWDSDYFSQCIPGTAPPPYSGPINYWFPFGDSYTSTSFDPTSTLPNIHDPFGNPPFPGFTGGGGENYVGFDTETYNSSVIFTYNYAYGGATINASLVTPYEPTVLSLIDQVNEFLTGGVASKPATTPWTSANALFSVWIGVNDLAGSYGEPGDRGAFADTLLSEYFALMQKLVRFSSELLMFCRSDIHSSAVVRPSFCPDKHVLDENSAVGARNFLFLNVPRVDLTPLMVSEGATAQAQLAAVITDFNTRLASRVSSFKGNNTGVSTWLWDSNSVFTTILSNLKAYGFVDAVSYGNTGDFWGNNFHPGQAAHQIFAKDISTLMAGSLWF</sequence>
<dbReference type="SUPFAM" id="SSF52266">
    <property type="entry name" value="SGNH hydrolase"/>
    <property type="match status" value="1"/>
</dbReference>
<organism evidence="4 5">
    <name type="scientific">Mycena sanguinolenta</name>
    <dbReference type="NCBI Taxonomy" id="230812"/>
    <lineage>
        <taxon>Eukaryota</taxon>
        <taxon>Fungi</taxon>
        <taxon>Dikarya</taxon>
        <taxon>Basidiomycota</taxon>
        <taxon>Agaricomycotina</taxon>
        <taxon>Agaricomycetes</taxon>
        <taxon>Agaricomycetidae</taxon>
        <taxon>Agaricales</taxon>
        <taxon>Marasmiineae</taxon>
        <taxon>Mycenaceae</taxon>
        <taxon>Mycena</taxon>
    </lineage>
</organism>